<evidence type="ECO:0000313" key="5">
    <source>
        <dbReference type="EMBL" id="PAA03540.1"/>
    </source>
</evidence>
<dbReference type="OrthoDB" id="7033389at2"/>
<feature type="region of interest" description="Disordered" evidence="3">
    <location>
        <begin position="321"/>
        <end position="364"/>
    </location>
</feature>
<evidence type="ECO:0000313" key="6">
    <source>
        <dbReference type="Proteomes" id="UP000215861"/>
    </source>
</evidence>
<dbReference type="NCBIfam" id="NF041496">
    <property type="entry name" value="MobQ"/>
    <property type="match status" value="1"/>
</dbReference>
<feature type="compositionally biased region" description="Basic and acidic residues" evidence="3">
    <location>
        <begin position="355"/>
        <end position="364"/>
    </location>
</feature>
<feature type="domain" description="MobA/MobL protein" evidence="4">
    <location>
        <begin position="17"/>
        <end position="203"/>
    </location>
</feature>
<protein>
    <recommendedName>
        <fullName evidence="4">MobA/MobL protein domain-containing protein</fullName>
    </recommendedName>
</protein>
<feature type="compositionally biased region" description="Basic and acidic residues" evidence="3">
    <location>
        <begin position="321"/>
        <end position="346"/>
    </location>
</feature>
<dbReference type="InterPro" id="IPR005053">
    <property type="entry name" value="MobA_MobL"/>
</dbReference>
<sequence length="364" mass="40448">MALASASCKTVSRGSGRSATAAAAYRTAEKITDMRTGEVHDYRRRGGVDHVSMHLPMGAPSMTTDALWNKVEASEKRKNSTVARELVVALPNELNQEQRRELADQIAGQLVERYQVAAQVAVHLPDSEGDQRNHHAHILFSTRQMDANGDFGGKTRQLDDLKTGPQEVLWMRGMVEAETNFGLERAGSAERIDMRSLADQHAAAIEAGDYERANDLDRPATQHEGPRVTQIRREAARAGRAPLGALNRAAANDQNRQLGRDRAELRQVSAQIIDFQEARERRLQAAQPGMDAFMAGFRAHQDKQAKVDAERARLLAELEKQRAEARAVQERQRAEARTAKERERQASRPPARNGPKRDGPDFGM</sequence>
<evidence type="ECO:0000256" key="1">
    <source>
        <dbReference type="ARBA" id="ARBA00010873"/>
    </source>
</evidence>
<keyword evidence="2" id="KW-0184">Conjugation</keyword>
<comment type="similarity">
    <text evidence="1">Belongs to the MobA/MobL family.</text>
</comment>
<evidence type="ECO:0000256" key="2">
    <source>
        <dbReference type="ARBA" id="ARBA00022971"/>
    </source>
</evidence>
<feature type="compositionally biased region" description="Low complexity" evidence="3">
    <location>
        <begin position="12"/>
        <end position="24"/>
    </location>
</feature>
<evidence type="ECO:0000259" key="4">
    <source>
        <dbReference type="Pfam" id="PF03389"/>
    </source>
</evidence>
<name>A0A266ZTB3_PSEFR</name>
<dbReference type="AlphaFoldDB" id="A0A266ZTB3"/>
<comment type="caution">
    <text evidence="5">The sequence shown here is derived from an EMBL/GenBank/DDBJ whole genome shotgun (WGS) entry which is preliminary data.</text>
</comment>
<feature type="region of interest" description="Disordered" evidence="3">
    <location>
        <begin position="210"/>
        <end position="229"/>
    </location>
</feature>
<dbReference type="Gene3D" id="3.30.930.30">
    <property type="match status" value="1"/>
</dbReference>
<gene>
    <name evidence="5" type="ORF">CJU81_23315</name>
</gene>
<reference evidence="5 6" key="1">
    <citation type="submission" date="2017-08" db="EMBL/GenBank/DDBJ databases">
        <title>Genomic and metabolic characterisation of spoilage-associated Pseudomonas species.</title>
        <authorList>
            <person name="Stanborough T."/>
            <person name="Fegan N."/>
            <person name="Powell S.M."/>
            <person name="Singh T."/>
            <person name="Tamplin M.L."/>
            <person name="Chandry P.S."/>
        </authorList>
    </citation>
    <scope>NUCLEOTIDE SEQUENCE [LARGE SCALE GENOMIC DNA]</scope>
    <source>
        <strain evidence="5 6">F1801</strain>
    </source>
</reference>
<dbReference type="Proteomes" id="UP000215861">
    <property type="component" value="Unassembled WGS sequence"/>
</dbReference>
<dbReference type="EMBL" id="NQKQ01000047">
    <property type="protein sequence ID" value="PAA03540.1"/>
    <property type="molecule type" value="Genomic_DNA"/>
</dbReference>
<organism evidence="5 6">
    <name type="scientific">Pseudomonas fragi</name>
    <dbReference type="NCBI Taxonomy" id="296"/>
    <lineage>
        <taxon>Bacteria</taxon>
        <taxon>Pseudomonadati</taxon>
        <taxon>Pseudomonadota</taxon>
        <taxon>Gammaproteobacteria</taxon>
        <taxon>Pseudomonadales</taxon>
        <taxon>Pseudomonadaceae</taxon>
        <taxon>Pseudomonas</taxon>
    </lineage>
</organism>
<evidence type="ECO:0000256" key="3">
    <source>
        <dbReference type="SAM" id="MobiDB-lite"/>
    </source>
</evidence>
<accession>A0A266ZTB3</accession>
<feature type="region of interest" description="Disordered" evidence="3">
    <location>
        <begin position="1"/>
        <end position="24"/>
    </location>
</feature>
<proteinExistence type="inferred from homology"/>
<dbReference type="Pfam" id="PF03389">
    <property type="entry name" value="MobA_MobL"/>
    <property type="match status" value="1"/>
</dbReference>